<dbReference type="KEGG" id="lenr:94174978"/>
<proteinExistence type="predicted"/>
<dbReference type="OrthoDB" id="25149at2759"/>
<dbReference type="GO" id="GO:0016301">
    <property type="term" value="F:kinase activity"/>
    <property type="evidence" value="ECO:0007669"/>
    <property type="project" value="UniProtKB-KW"/>
</dbReference>
<evidence type="ECO:0000313" key="6">
    <source>
        <dbReference type="EMBL" id="KAG5483510.1"/>
    </source>
</evidence>
<dbReference type="InterPro" id="IPR036371">
    <property type="entry name" value="TPK_B1-bd_sf"/>
</dbReference>
<dbReference type="SUPFAM" id="SSF63862">
    <property type="entry name" value="Thiamin pyrophosphokinase, substrate-binding domain"/>
    <property type="match status" value="1"/>
</dbReference>
<dbReference type="EMBL" id="JAFHKP010000013">
    <property type="protein sequence ID" value="KAG5483510.1"/>
    <property type="molecule type" value="Genomic_DNA"/>
</dbReference>
<dbReference type="SUPFAM" id="SSF63999">
    <property type="entry name" value="Thiamin pyrophosphokinase, catalytic domain"/>
    <property type="match status" value="1"/>
</dbReference>
<evidence type="ECO:0000256" key="4">
    <source>
        <dbReference type="ARBA" id="ARBA00022840"/>
    </source>
</evidence>
<reference evidence="6 7" key="1">
    <citation type="submission" date="2021-02" db="EMBL/GenBank/DDBJ databases">
        <title>Leishmania (Mundinia) enrietti genome sequencing and assembly.</title>
        <authorList>
            <person name="Almutairi H."/>
            <person name="Gatherer D."/>
        </authorList>
    </citation>
    <scope>NUCLEOTIDE SEQUENCE [LARGE SCALE GENOMIC DNA]</scope>
    <source>
        <strain evidence="6">CUR178</strain>
    </source>
</reference>
<evidence type="ECO:0000256" key="1">
    <source>
        <dbReference type="ARBA" id="ARBA00022679"/>
    </source>
</evidence>
<evidence type="ECO:0008006" key="8">
    <source>
        <dbReference type="Google" id="ProtNLM"/>
    </source>
</evidence>
<evidence type="ECO:0000313" key="7">
    <source>
        <dbReference type="Proteomes" id="UP000674179"/>
    </source>
</evidence>
<feature type="region of interest" description="Disordered" evidence="5">
    <location>
        <begin position="183"/>
        <end position="205"/>
    </location>
</feature>
<dbReference type="GO" id="GO:0005524">
    <property type="term" value="F:ATP binding"/>
    <property type="evidence" value="ECO:0007669"/>
    <property type="project" value="UniProtKB-KW"/>
</dbReference>
<comment type="caution">
    <text evidence="6">The sequence shown here is derived from an EMBL/GenBank/DDBJ whole genome shotgun (WGS) entry which is preliminary data.</text>
</comment>
<dbReference type="InterPro" id="IPR036759">
    <property type="entry name" value="TPK_catalytic_sf"/>
</dbReference>
<dbReference type="AlphaFoldDB" id="A0A836HG39"/>
<keyword evidence="7" id="KW-1185">Reference proteome</keyword>
<evidence type="ECO:0000256" key="5">
    <source>
        <dbReference type="SAM" id="MobiDB-lite"/>
    </source>
</evidence>
<gene>
    <name evidence="6" type="ORF">CUR178_07831</name>
</gene>
<keyword evidence="3" id="KW-0418">Kinase</keyword>
<dbReference type="RefSeq" id="XP_067694727.1">
    <property type="nucleotide sequence ID" value="XM_067839468.1"/>
</dbReference>
<dbReference type="Gene3D" id="3.40.50.10240">
    <property type="entry name" value="Thiamin pyrophosphokinase, catalytic domain"/>
    <property type="match status" value="1"/>
</dbReference>
<dbReference type="GO" id="GO:0004788">
    <property type="term" value="F:thiamine diphosphokinase activity"/>
    <property type="evidence" value="ECO:0007669"/>
    <property type="project" value="InterPro"/>
</dbReference>
<organism evidence="6 7">
    <name type="scientific">Leishmania enriettii</name>
    <dbReference type="NCBI Taxonomy" id="5663"/>
    <lineage>
        <taxon>Eukaryota</taxon>
        <taxon>Discoba</taxon>
        <taxon>Euglenozoa</taxon>
        <taxon>Kinetoplastea</taxon>
        <taxon>Metakinetoplastina</taxon>
        <taxon>Trypanosomatida</taxon>
        <taxon>Trypanosomatidae</taxon>
        <taxon>Leishmaniinae</taxon>
        <taxon>Leishmania</taxon>
    </lineage>
</organism>
<dbReference type="GeneID" id="94174978"/>
<protein>
    <recommendedName>
        <fullName evidence="8">Thiamin pyrophosphokinase thiamin-binding domain-containing protein</fullName>
    </recommendedName>
</protein>
<keyword evidence="4" id="KW-0067">ATP-binding</keyword>
<sequence>MSKVESCTRPGTQPIIHTRKLCSCNALLALGSTDAVATHAPVPDTSVFGVILLNSPANTDEDFASYIRFFERHRGRLAPVTTAGEVEGKGSVPAGCQVSRKSPYFVCADGAYAALKCYCAKHYVTGTGTDSGSGSGSSVEERSTFIARRLCDALIGDMDSLPASQLMRAADAGDAETMLATAADGEPPHRHGGGQGRDIGNKRPPFHDTVDLIPVKLLEMIRRRRDAYKRREASAASTTPVESLVVLPVSCQMTTDFEKCVALLRRLWELDVGMPNAPARLDSLQGFDRAAPLAEQSHEAISLAAEYMARLPETSSTTDTQAGEDQQEAARCRRLVESATPPASSTTEQPIHRLVTRVLPNVAVFGALGGRVDHEISVICCLLRYARVFHLMVINKYNVLFSCWPDGVTQLILPPWWSPPGPLAAEAYMCGIIPFGPLREMETAGLLYNVLKGRPEVYDGHTQTSGYRLAFDGLVSACNTVTSPVVTIDLRPLHCVPGSAAPTKCDCDPDAPSVNPPTLFTLGLPRDGP</sequence>
<accession>A0A836HG39</accession>
<dbReference type="Proteomes" id="UP000674179">
    <property type="component" value="Chromosome 13"/>
</dbReference>
<evidence type="ECO:0000256" key="3">
    <source>
        <dbReference type="ARBA" id="ARBA00022777"/>
    </source>
</evidence>
<dbReference type="PANTHER" id="PTHR13622">
    <property type="entry name" value="THIAMIN PYROPHOSPHOKINASE"/>
    <property type="match status" value="1"/>
</dbReference>
<keyword evidence="2" id="KW-0547">Nucleotide-binding</keyword>
<dbReference type="PANTHER" id="PTHR13622:SF8">
    <property type="entry name" value="THIAMIN PYROPHOSPHOKINASE 1"/>
    <property type="match status" value="1"/>
</dbReference>
<keyword evidence="1" id="KW-0808">Transferase</keyword>
<dbReference type="GO" id="GO:0009229">
    <property type="term" value="P:thiamine diphosphate biosynthetic process"/>
    <property type="evidence" value="ECO:0007669"/>
    <property type="project" value="InterPro"/>
</dbReference>
<evidence type="ECO:0000256" key="2">
    <source>
        <dbReference type="ARBA" id="ARBA00022741"/>
    </source>
</evidence>
<name>A0A836HG39_LEIEN</name>